<dbReference type="EMBL" id="AP014966">
    <property type="protein sequence ID" value="BAT11168.1"/>
    <property type="molecule type" value="Genomic_DNA"/>
</dbReference>
<dbReference type="PaxDb" id="39947-A0A0P0XV09"/>
<reference evidence="2 3" key="2">
    <citation type="journal article" date="2013" name="Plant Cell Physiol.">
        <title>Rice Annotation Project Database (RAP-DB): an integrative and interactive database for rice genomics.</title>
        <authorList>
            <person name="Sakai H."/>
            <person name="Lee S.S."/>
            <person name="Tanaka T."/>
            <person name="Numa H."/>
            <person name="Kim J."/>
            <person name="Kawahara Y."/>
            <person name="Wakimoto H."/>
            <person name="Yang C.C."/>
            <person name="Iwamoto M."/>
            <person name="Abe T."/>
            <person name="Yamada Y."/>
            <person name="Muto A."/>
            <person name="Inokuchi H."/>
            <person name="Ikemura T."/>
            <person name="Matsumoto T."/>
            <person name="Sasaki T."/>
            <person name="Itoh T."/>
        </authorList>
    </citation>
    <scope>NUCLEOTIDE SEQUENCE [LARGE SCALE GENOMIC DNA]</scope>
    <source>
        <strain evidence="3">cv. Nipponbare</strain>
    </source>
</reference>
<reference evidence="2 3" key="3">
    <citation type="journal article" date="2013" name="Rice">
        <title>Improvement of the Oryza sativa Nipponbare reference genome using next generation sequence and optical map data.</title>
        <authorList>
            <person name="Kawahara Y."/>
            <person name="de la Bastide M."/>
            <person name="Hamilton J.P."/>
            <person name="Kanamori H."/>
            <person name="McCombie W.R."/>
            <person name="Ouyang S."/>
            <person name="Schwartz D.C."/>
            <person name="Tanaka T."/>
            <person name="Wu J."/>
            <person name="Zhou S."/>
            <person name="Childs K.L."/>
            <person name="Davidson R.M."/>
            <person name="Lin H."/>
            <person name="Quesada-Ocampo L."/>
            <person name="Vaillancourt B."/>
            <person name="Sakai H."/>
            <person name="Lee S.S."/>
            <person name="Kim J."/>
            <person name="Numa H."/>
            <person name="Itoh T."/>
            <person name="Buell C.R."/>
            <person name="Matsumoto T."/>
        </authorList>
    </citation>
    <scope>NUCLEOTIDE SEQUENCE [LARGE SCALE GENOMIC DNA]</scope>
    <source>
        <strain evidence="3">cv. Nipponbare</strain>
    </source>
</reference>
<feature type="transmembrane region" description="Helical" evidence="1">
    <location>
        <begin position="21"/>
        <end position="42"/>
    </location>
</feature>
<keyword evidence="1" id="KW-0472">Membrane</keyword>
<organism evidence="2 3">
    <name type="scientific">Oryza sativa subsp. japonica</name>
    <name type="common">Rice</name>
    <dbReference type="NCBI Taxonomy" id="39947"/>
    <lineage>
        <taxon>Eukaryota</taxon>
        <taxon>Viridiplantae</taxon>
        <taxon>Streptophyta</taxon>
        <taxon>Embryophyta</taxon>
        <taxon>Tracheophyta</taxon>
        <taxon>Spermatophyta</taxon>
        <taxon>Magnoliopsida</taxon>
        <taxon>Liliopsida</taxon>
        <taxon>Poales</taxon>
        <taxon>Poaceae</taxon>
        <taxon>BOP clade</taxon>
        <taxon>Oryzoideae</taxon>
        <taxon>Oryzeae</taxon>
        <taxon>Oryzinae</taxon>
        <taxon>Oryza</taxon>
        <taxon>Oryza sativa</taxon>
    </lineage>
</organism>
<dbReference type="InParanoid" id="A0A0P0XV09"/>
<proteinExistence type="predicted"/>
<feature type="transmembrane region" description="Helical" evidence="1">
    <location>
        <begin position="62"/>
        <end position="82"/>
    </location>
</feature>
<gene>
    <name evidence="2" type="ordered locus">Os10g0460766</name>
    <name evidence="2" type="ORF">OSNPB_100460766</name>
</gene>
<evidence type="ECO:0000313" key="2">
    <source>
        <dbReference type="EMBL" id="BAT11168.1"/>
    </source>
</evidence>
<keyword evidence="3" id="KW-1185">Reference proteome</keyword>
<evidence type="ECO:0000256" key="1">
    <source>
        <dbReference type="SAM" id="Phobius"/>
    </source>
</evidence>
<dbReference type="Proteomes" id="UP000059680">
    <property type="component" value="Chromosome 10"/>
</dbReference>
<reference evidence="3" key="1">
    <citation type="journal article" date="2005" name="Nature">
        <title>The map-based sequence of the rice genome.</title>
        <authorList>
            <consortium name="International rice genome sequencing project (IRGSP)"/>
            <person name="Matsumoto T."/>
            <person name="Wu J."/>
            <person name="Kanamori H."/>
            <person name="Katayose Y."/>
            <person name="Fujisawa M."/>
            <person name="Namiki N."/>
            <person name="Mizuno H."/>
            <person name="Yamamoto K."/>
            <person name="Antonio B.A."/>
            <person name="Baba T."/>
            <person name="Sakata K."/>
            <person name="Nagamura Y."/>
            <person name="Aoki H."/>
            <person name="Arikawa K."/>
            <person name="Arita K."/>
            <person name="Bito T."/>
            <person name="Chiden Y."/>
            <person name="Fujitsuka N."/>
            <person name="Fukunaka R."/>
            <person name="Hamada M."/>
            <person name="Harada C."/>
            <person name="Hayashi A."/>
            <person name="Hijishita S."/>
            <person name="Honda M."/>
            <person name="Hosokawa S."/>
            <person name="Ichikawa Y."/>
            <person name="Idonuma A."/>
            <person name="Iijima M."/>
            <person name="Ikeda M."/>
            <person name="Ikeno M."/>
            <person name="Ito K."/>
            <person name="Ito S."/>
            <person name="Ito T."/>
            <person name="Ito Y."/>
            <person name="Ito Y."/>
            <person name="Iwabuchi A."/>
            <person name="Kamiya K."/>
            <person name="Karasawa W."/>
            <person name="Kurita K."/>
            <person name="Katagiri S."/>
            <person name="Kikuta A."/>
            <person name="Kobayashi H."/>
            <person name="Kobayashi N."/>
            <person name="Machita K."/>
            <person name="Maehara T."/>
            <person name="Masukawa M."/>
            <person name="Mizubayashi T."/>
            <person name="Mukai Y."/>
            <person name="Nagasaki H."/>
            <person name="Nagata Y."/>
            <person name="Naito S."/>
            <person name="Nakashima M."/>
            <person name="Nakama Y."/>
            <person name="Nakamichi Y."/>
            <person name="Nakamura M."/>
            <person name="Meguro A."/>
            <person name="Negishi M."/>
            <person name="Ohta I."/>
            <person name="Ohta T."/>
            <person name="Okamoto M."/>
            <person name="Ono N."/>
            <person name="Saji S."/>
            <person name="Sakaguchi M."/>
            <person name="Sakai K."/>
            <person name="Shibata M."/>
            <person name="Shimokawa T."/>
            <person name="Song J."/>
            <person name="Takazaki Y."/>
            <person name="Terasawa K."/>
            <person name="Tsugane M."/>
            <person name="Tsuji K."/>
            <person name="Ueda S."/>
            <person name="Waki K."/>
            <person name="Yamagata H."/>
            <person name="Yamamoto M."/>
            <person name="Yamamoto S."/>
            <person name="Yamane H."/>
            <person name="Yoshiki S."/>
            <person name="Yoshihara R."/>
            <person name="Yukawa K."/>
            <person name="Zhong H."/>
            <person name="Yano M."/>
            <person name="Yuan Q."/>
            <person name="Ouyang S."/>
            <person name="Liu J."/>
            <person name="Jones K.M."/>
            <person name="Gansberger K."/>
            <person name="Moffat K."/>
            <person name="Hill J."/>
            <person name="Bera J."/>
            <person name="Fadrosh D."/>
            <person name="Jin S."/>
            <person name="Johri S."/>
            <person name="Kim M."/>
            <person name="Overton L."/>
            <person name="Reardon M."/>
            <person name="Tsitrin T."/>
            <person name="Vuong H."/>
            <person name="Weaver B."/>
            <person name="Ciecko A."/>
            <person name="Tallon L."/>
            <person name="Jackson J."/>
            <person name="Pai G."/>
            <person name="Aken S.V."/>
            <person name="Utterback T."/>
            <person name="Reidmuller S."/>
            <person name="Feldblyum T."/>
            <person name="Hsiao J."/>
            <person name="Zismann V."/>
            <person name="Iobst S."/>
            <person name="de Vazeille A.R."/>
            <person name="Buell C.R."/>
            <person name="Ying K."/>
            <person name="Li Y."/>
            <person name="Lu T."/>
            <person name="Huang Y."/>
            <person name="Zhao Q."/>
            <person name="Feng Q."/>
            <person name="Zhang L."/>
            <person name="Zhu J."/>
            <person name="Weng Q."/>
            <person name="Mu J."/>
            <person name="Lu Y."/>
            <person name="Fan D."/>
            <person name="Liu Y."/>
            <person name="Guan J."/>
            <person name="Zhang Y."/>
            <person name="Yu S."/>
            <person name="Liu X."/>
            <person name="Zhang Y."/>
            <person name="Hong G."/>
            <person name="Han B."/>
            <person name="Choisne N."/>
            <person name="Demange N."/>
            <person name="Orjeda G."/>
            <person name="Samain S."/>
            <person name="Cattolico L."/>
            <person name="Pelletier E."/>
            <person name="Couloux A."/>
            <person name="Segurens B."/>
            <person name="Wincker P."/>
            <person name="D'Hont A."/>
            <person name="Scarpelli C."/>
            <person name="Weissenbach J."/>
            <person name="Salanoubat M."/>
            <person name="Quetier F."/>
            <person name="Yu Y."/>
            <person name="Kim H.R."/>
            <person name="Rambo T."/>
            <person name="Currie J."/>
            <person name="Collura K."/>
            <person name="Luo M."/>
            <person name="Yang T."/>
            <person name="Ammiraju J.S.S."/>
            <person name="Engler F."/>
            <person name="Soderlund C."/>
            <person name="Wing R.A."/>
            <person name="Palmer L.E."/>
            <person name="de la Bastide M."/>
            <person name="Spiegel L."/>
            <person name="Nascimento L."/>
            <person name="Zutavern T."/>
            <person name="O'Shaughnessy A."/>
            <person name="Dike S."/>
            <person name="Dedhia N."/>
            <person name="Preston R."/>
            <person name="Balija V."/>
            <person name="McCombie W.R."/>
            <person name="Chow T."/>
            <person name="Chen H."/>
            <person name="Chung M."/>
            <person name="Chen C."/>
            <person name="Shaw J."/>
            <person name="Wu H."/>
            <person name="Hsiao K."/>
            <person name="Chao Y."/>
            <person name="Chu M."/>
            <person name="Cheng C."/>
            <person name="Hour A."/>
            <person name="Lee P."/>
            <person name="Lin S."/>
            <person name="Lin Y."/>
            <person name="Liou J."/>
            <person name="Liu S."/>
            <person name="Hsing Y."/>
            <person name="Raghuvanshi S."/>
            <person name="Mohanty A."/>
            <person name="Bharti A.K."/>
            <person name="Gaur A."/>
            <person name="Gupta V."/>
            <person name="Kumar D."/>
            <person name="Ravi V."/>
            <person name="Vij S."/>
            <person name="Kapur A."/>
            <person name="Khurana P."/>
            <person name="Khurana P."/>
            <person name="Khurana J.P."/>
            <person name="Tyagi A.K."/>
            <person name="Gaikwad K."/>
            <person name="Singh A."/>
            <person name="Dalal V."/>
            <person name="Srivastava S."/>
            <person name="Dixit A."/>
            <person name="Pal A.K."/>
            <person name="Ghazi I.A."/>
            <person name="Yadav M."/>
            <person name="Pandit A."/>
            <person name="Bhargava A."/>
            <person name="Sureshbabu K."/>
            <person name="Batra K."/>
            <person name="Sharma T.R."/>
            <person name="Mohapatra T."/>
            <person name="Singh N.K."/>
            <person name="Messing J."/>
            <person name="Nelson A.B."/>
            <person name="Fuks G."/>
            <person name="Kavchok S."/>
            <person name="Keizer G."/>
            <person name="Linton E."/>
            <person name="Llaca V."/>
            <person name="Song R."/>
            <person name="Tanyolac B."/>
            <person name="Young S."/>
            <person name="Ho-Il K."/>
            <person name="Hahn J.H."/>
            <person name="Sangsakoo G."/>
            <person name="Vanavichit A."/>
            <person name="de Mattos Luiz.A.T."/>
            <person name="Zimmer P.D."/>
            <person name="Malone G."/>
            <person name="Dellagostin O."/>
            <person name="de Oliveira A.C."/>
            <person name="Bevan M."/>
            <person name="Bancroft I."/>
            <person name="Minx P."/>
            <person name="Cordum H."/>
            <person name="Wilson R."/>
            <person name="Cheng Z."/>
            <person name="Jin W."/>
            <person name="Jiang J."/>
            <person name="Leong S.A."/>
            <person name="Iwama H."/>
            <person name="Gojobori T."/>
            <person name="Itoh T."/>
            <person name="Niimura Y."/>
            <person name="Fujii Y."/>
            <person name="Habara T."/>
            <person name="Sakai H."/>
            <person name="Sato Y."/>
            <person name="Wilson G."/>
            <person name="Kumar K."/>
            <person name="McCouch S."/>
            <person name="Juretic N."/>
            <person name="Hoen D."/>
            <person name="Wright S."/>
            <person name="Bruskiewich R."/>
            <person name="Bureau T."/>
            <person name="Miyao A."/>
            <person name="Hirochika H."/>
            <person name="Nishikawa T."/>
            <person name="Kadowaki K."/>
            <person name="Sugiura M."/>
            <person name="Burr B."/>
            <person name="Sasaki T."/>
        </authorList>
    </citation>
    <scope>NUCLEOTIDE SEQUENCE [LARGE SCALE GENOMIC DNA]</scope>
    <source>
        <strain evidence="3">cv. Nipponbare</strain>
    </source>
</reference>
<protein>
    <submittedName>
        <fullName evidence="2">Os10g0460766 protein</fullName>
    </submittedName>
</protein>
<evidence type="ECO:0000313" key="3">
    <source>
        <dbReference type="Proteomes" id="UP000059680"/>
    </source>
</evidence>
<sequence length="83" mass="9123">MLFQTASSPSIMHSLSSQDTPLCFLASFRTLYSLFNSLSLFVLNLNLCKIDIGELLMEGFDYSVPCFCGPPILTPIAVVVVIM</sequence>
<accession>A0A0P0XV09</accession>
<keyword evidence="1" id="KW-1133">Transmembrane helix</keyword>
<dbReference type="Gramene" id="Os10t0460766-00">
    <property type="protein sequence ID" value="Os10t0460766-00"/>
    <property type="gene ID" value="Os10g0460766"/>
</dbReference>
<name>A0A0P0XV09_ORYSJ</name>
<dbReference type="AlphaFoldDB" id="A0A0P0XV09"/>
<keyword evidence="1" id="KW-0812">Transmembrane</keyword>